<dbReference type="PANTHER" id="PTHR12839">
    <property type="entry name" value="NONSENSE-MEDIATED MRNA DECAY PROTEIN 2 UP-FRAMESHIFT SUPPRESSOR 2"/>
    <property type="match status" value="1"/>
</dbReference>
<accession>A0A7S2XUB1</accession>
<feature type="region of interest" description="Disordered" evidence="3">
    <location>
        <begin position="97"/>
        <end position="167"/>
    </location>
</feature>
<dbReference type="PANTHER" id="PTHR12839:SF7">
    <property type="entry name" value="REGULATOR OF NONSENSE TRANSCRIPTS 2"/>
    <property type="match status" value="1"/>
</dbReference>
<evidence type="ECO:0000313" key="6">
    <source>
        <dbReference type="EMBL" id="CAD9822884.1"/>
    </source>
</evidence>
<dbReference type="InterPro" id="IPR003890">
    <property type="entry name" value="MIF4G-like_typ-3"/>
</dbReference>
<evidence type="ECO:0000256" key="1">
    <source>
        <dbReference type="ARBA" id="ARBA00004496"/>
    </source>
</evidence>
<dbReference type="Gene3D" id="1.25.40.180">
    <property type="match status" value="1"/>
</dbReference>
<evidence type="ECO:0000259" key="5">
    <source>
        <dbReference type="Pfam" id="PF04050"/>
    </source>
</evidence>
<evidence type="ECO:0000259" key="4">
    <source>
        <dbReference type="Pfam" id="PF02854"/>
    </source>
</evidence>
<dbReference type="GO" id="GO:0000184">
    <property type="term" value="P:nuclear-transcribed mRNA catabolic process, nonsense-mediated decay"/>
    <property type="evidence" value="ECO:0007669"/>
    <property type="project" value="InterPro"/>
</dbReference>
<reference evidence="6" key="1">
    <citation type="submission" date="2021-01" db="EMBL/GenBank/DDBJ databases">
        <authorList>
            <person name="Corre E."/>
            <person name="Pelletier E."/>
            <person name="Niang G."/>
            <person name="Scheremetjew M."/>
            <person name="Finn R."/>
            <person name="Kale V."/>
            <person name="Holt S."/>
            <person name="Cochrane G."/>
            <person name="Meng A."/>
            <person name="Brown T."/>
            <person name="Cohen L."/>
        </authorList>
    </citation>
    <scope>NUCLEOTIDE SEQUENCE</scope>
    <source>
        <strain evidence="6">CCMP2084</strain>
    </source>
</reference>
<keyword evidence="2" id="KW-0963">Cytoplasm</keyword>
<dbReference type="Pfam" id="PF02854">
    <property type="entry name" value="MIF4G"/>
    <property type="match status" value="1"/>
</dbReference>
<dbReference type="InterPro" id="IPR007193">
    <property type="entry name" value="Upf2/Nmd2_C"/>
</dbReference>
<comment type="subcellular location">
    <subcellularLocation>
        <location evidence="1">Cytoplasm</location>
    </subcellularLocation>
</comment>
<feature type="compositionally biased region" description="Basic residues" evidence="3">
    <location>
        <begin position="599"/>
        <end position="610"/>
    </location>
</feature>
<evidence type="ECO:0000256" key="3">
    <source>
        <dbReference type="SAM" id="MobiDB-lite"/>
    </source>
</evidence>
<feature type="domain" description="Up-frameshift suppressor 2 C-terminal" evidence="5">
    <location>
        <begin position="402"/>
        <end position="538"/>
    </location>
</feature>
<feature type="region of interest" description="Disordered" evidence="3">
    <location>
        <begin position="576"/>
        <end position="610"/>
    </location>
</feature>
<dbReference type="AlphaFoldDB" id="A0A7S2XUB1"/>
<feature type="compositionally biased region" description="Acidic residues" evidence="3">
    <location>
        <begin position="383"/>
        <end position="406"/>
    </location>
</feature>
<dbReference type="GO" id="GO:0005737">
    <property type="term" value="C:cytoplasm"/>
    <property type="evidence" value="ECO:0007669"/>
    <property type="project" value="UniProtKB-SubCell"/>
</dbReference>
<protein>
    <recommendedName>
        <fullName evidence="7">Up-frameshift suppressor 2 C-terminal domain-containing protein</fullName>
    </recommendedName>
</protein>
<dbReference type="InterPro" id="IPR016024">
    <property type="entry name" value="ARM-type_fold"/>
</dbReference>
<feature type="compositionally biased region" description="Polar residues" evidence="3">
    <location>
        <begin position="578"/>
        <end position="588"/>
    </location>
</feature>
<feature type="region of interest" description="Disordered" evidence="3">
    <location>
        <begin position="308"/>
        <end position="406"/>
    </location>
</feature>
<feature type="compositionally biased region" description="Acidic residues" evidence="3">
    <location>
        <begin position="355"/>
        <end position="365"/>
    </location>
</feature>
<dbReference type="EMBL" id="HBHQ01021779">
    <property type="protein sequence ID" value="CAD9822884.1"/>
    <property type="molecule type" value="Transcribed_RNA"/>
</dbReference>
<dbReference type="InterPro" id="IPR039762">
    <property type="entry name" value="Nmd2/UPF2"/>
</dbReference>
<feature type="compositionally biased region" description="Acidic residues" evidence="3">
    <location>
        <begin position="138"/>
        <end position="153"/>
    </location>
</feature>
<dbReference type="GO" id="GO:0035145">
    <property type="term" value="C:exon-exon junction complex"/>
    <property type="evidence" value="ECO:0007669"/>
    <property type="project" value="TreeGrafter"/>
</dbReference>
<evidence type="ECO:0008006" key="7">
    <source>
        <dbReference type="Google" id="ProtNLM"/>
    </source>
</evidence>
<dbReference type="SUPFAM" id="SSF48371">
    <property type="entry name" value="ARM repeat"/>
    <property type="match status" value="1"/>
</dbReference>
<proteinExistence type="predicted"/>
<dbReference type="GO" id="GO:0003723">
    <property type="term" value="F:RNA binding"/>
    <property type="evidence" value="ECO:0007669"/>
    <property type="project" value="InterPro"/>
</dbReference>
<gene>
    <name evidence="6" type="ORF">ASEP1449_LOCUS14718</name>
</gene>
<evidence type="ECO:0000256" key="2">
    <source>
        <dbReference type="ARBA" id="ARBA00022490"/>
    </source>
</evidence>
<dbReference type="Pfam" id="PF04050">
    <property type="entry name" value="Upf2"/>
    <property type="match status" value="1"/>
</dbReference>
<name>A0A7S2XUB1_9STRA</name>
<feature type="compositionally biased region" description="Acidic residues" evidence="3">
    <location>
        <begin position="325"/>
        <end position="341"/>
    </location>
</feature>
<sequence>MLKACRKGRYKTIGSVAGVASNMRRSKPEVSARLTDAVLEELLWSMEHPNFRDQQRTIVHARLLGELHCSSLVSSSIIMDQLYHFINFGHEIPPALHEASGGDAGGDAGGDMDSTTTGKSTRATFKPSISGVTQTIREDEEMDDDDETSDASEDSAPPPPEPVAVSLHSKFDPRVPSILDPSSAVFRIKLVITLLDSVMPVIVTKNNLPKLNNFIAAFQRYLFTKPILPSEIEFALLDVFDALQSKWKTSDRGDGGRGAGRAKDKRNHVDYIRYSNWLEAHNATVAVEEADALVQARAQTRLEILGGLHTSNAGDGASVGASVDLEGDDLDHELSDDESMDDALSFQSHGRSDSELESDEEDGSDAESYSGDESGAEMSVDREESDGSNESDESDEESYAEEEEEIDEAAAHEAYMRQLEEEAFERELRRLTMDALEKGKAAARTGTGGKVADTMVAASQFEGKKSSNETGGNSNATPGYALGGGAGVSFKLLKRGHKGRVEAKELVVPTGTNLAILATKQDDEKAKERDMLKARVLQYEAESAEQQHAGGNVYMDQTKLQVIRNRPLSMEDIDRNFGINNHRSSNTQGRGGGRDFGRGRGRGHGGRRLV</sequence>
<organism evidence="6">
    <name type="scientific">Attheya septentrionalis</name>
    <dbReference type="NCBI Taxonomy" id="420275"/>
    <lineage>
        <taxon>Eukaryota</taxon>
        <taxon>Sar</taxon>
        <taxon>Stramenopiles</taxon>
        <taxon>Ochrophyta</taxon>
        <taxon>Bacillariophyta</taxon>
        <taxon>Coscinodiscophyceae</taxon>
        <taxon>Chaetocerotophycidae</taxon>
        <taxon>Chaetocerotales</taxon>
        <taxon>Attheyaceae</taxon>
        <taxon>Attheya</taxon>
    </lineage>
</organism>
<feature type="domain" description="MIF4G" evidence="4">
    <location>
        <begin position="15"/>
        <end position="91"/>
    </location>
</feature>